<reference evidence="2 3" key="1">
    <citation type="journal article" date="2019" name="Nat. Microbiol.">
        <title>Mediterranean grassland soil C-N compound turnover is dependent on rainfall and depth, and is mediated by genomically divergent microorganisms.</title>
        <authorList>
            <person name="Diamond S."/>
            <person name="Andeer P.F."/>
            <person name="Li Z."/>
            <person name="Crits-Christoph A."/>
            <person name="Burstein D."/>
            <person name="Anantharaman K."/>
            <person name="Lane K.R."/>
            <person name="Thomas B.C."/>
            <person name="Pan C."/>
            <person name="Northen T.R."/>
            <person name="Banfield J.F."/>
        </authorList>
    </citation>
    <scope>NUCLEOTIDE SEQUENCE [LARGE SCALE GENOMIC DNA]</scope>
    <source>
        <strain evidence="2">WS_3</strain>
    </source>
</reference>
<dbReference type="SUPFAM" id="SSF56300">
    <property type="entry name" value="Metallo-dependent phosphatases"/>
    <property type="match status" value="1"/>
</dbReference>
<dbReference type="PANTHER" id="PTHR34990:SF1">
    <property type="entry name" value="UDP-2,3-DIACYLGLUCOSAMINE HYDROLASE"/>
    <property type="match status" value="1"/>
</dbReference>
<evidence type="ECO:0000256" key="1">
    <source>
        <dbReference type="ARBA" id="ARBA00022801"/>
    </source>
</evidence>
<dbReference type="AlphaFoldDB" id="A0A538SFV8"/>
<evidence type="ECO:0000313" key="2">
    <source>
        <dbReference type="EMBL" id="TMQ50261.1"/>
    </source>
</evidence>
<dbReference type="PANTHER" id="PTHR34990">
    <property type="entry name" value="UDP-2,3-DIACYLGLUCOSAMINE HYDROLASE-RELATED"/>
    <property type="match status" value="1"/>
</dbReference>
<dbReference type="Gene3D" id="3.60.21.10">
    <property type="match status" value="1"/>
</dbReference>
<comment type="caution">
    <text evidence="2">The sequence shown here is derived from an EMBL/GenBank/DDBJ whole genome shotgun (WGS) entry which is preliminary data.</text>
</comment>
<sequence>MSEGAAYFFSDAHLGAESEDREAARTSRLHQFLGALPGRASSLHIVGDLFDFWFEYRTAIPRRHFETLSALQRVRQAGIGITYLTGNHDFWLGPFLSRELGIETHEGPLELELQGRRIWVHHGDGLVRGDLGYRVLKKVMRNPFSIACYQLLHPDLGIPLAHWASRLSRGSREDRPLEPERLRHDVADPRFSDGFDAVLIGHFHHAYEHRENGHEFFILGDWIRRFTYLVLENGQFRMKTWPPA</sequence>
<dbReference type="GO" id="GO:0008758">
    <property type="term" value="F:UDP-2,3-diacylglucosamine hydrolase activity"/>
    <property type="evidence" value="ECO:0007669"/>
    <property type="project" value="TreeGrafter"/>
</dbReference>
<organism evidence="2 3">
    <name type="scientific">Eiseniibacteriota bacterium</name>
    <dbReference type="NCBI Taxonomy" id="2212470"/>
    <lineage>
        <taxon>Bacteria</taxon>
        <taxon>Candidatus Eiseniibacteriota</taxon>
    </lineage>
</organism>
<dbReference type="GO" id="GO:0009245">
    <property type="term" value="P:lipid A biosynthetic process"/>
    <property type="evidence" value="ECO:0007669"/>
    <property type="project" value="TreeGrafter"/>
</dbReference>
<keyword evidence="1" id="KW-0378">Hydrolase</keyword>
<accession>A0A538SFV8</accession>
<dbReference type="CDD" id="cd07398">
    <property type="entry name" value="MPP_YbbF-LpxH"/>
    <property type="match status" value="1"/>
</dbReference>
<dbReference type="EMBL" id="VBOT01000103">
    <property type="protein sequence ID" value="TMQ50261.1"/>
    <property type="molecule type" value="Genomic_DNA"/>
</dbReference>
<gene>
    <name evidence="2" type="ORF">E6K73_08260</name>
</gene>
<dbReference type="InterPro" id="IPR029052">
    <property type="entry name" value="Metallo-depent_PP-like"/>
</dbReference>
<dbReference type="Proteomes" id="UP000320184">
    <property type="component" value="Unassembled WGS sequence"/>
</dbReference>
<dbReference type="GO" id="GO:0016020">
    <property type="term" value="C:membrane"/>
    <property type="evidence" value="ECO:0007669"/>
    <property type="project" value="GOC"/>
</dbReference>
<protein>
    <submittedName>
        <fullName evidence="2">UDP-2,3-diacylglucosamine diphosphatase</fullName>
    </submittedName>
</protein>
<dbReference type="InterPro" id="IPR043461">
    <property type="entry name" value="LpxH-like"/>
</dbReference>
<name>A0A538SFV8_UNCEI</name>
<proteinExistence type="predicted"/>
<evidence type="ECO:0000313" key="3">
    <source>
        <dbReference type="Proteomes" id="UP000320184"/>
    </source>
</evidence>